<dbReference type="PROSITE" id="PS00430">
    <property type="entry name" value="TONB_DEPENDENT_REC_1"/>
    <property type="match status" value="1"/>
</dbReference>
<keyword evidence="9 11" id="KW-0472">Membrane</keyword>
<comment type="subcellular location">
    <subcellularLocation>
        <location evidence="1 11">Cell outer membrane</location>
        <topology evidence="1 11">Multi-pass membrane protein</topology>
    </subcellularLocation>
</comment>
<keyword evidence="3 11" id="KW-1134">Transmembrane beta strand</keyword>
<evidence type="ECO:0000313" key="18">
    <source>
        <dbReference type="Proteomes" id="UP000570514"/>
    </source>
</evidence>
<feature type="signal peptide" evidence="14">
    <location>
        <begin position="1"/>
        <end position="25"/>
    </location>
</feature>
<keyword evidence="18" id="KW-1185">Reference proteome</keyword>
<dbReference type="RefSeq" id="WP_167084992.1">
    <property type="nucleotide sequence ID" value="NZ_BAAADC010000001.1"/>
</dbReference>
<evidence type="ECO:0000256" key="5">
    <source>
        <dbReference type="ARBA" id="ARBA00022692"/>
    </source>
</evidence>
<dbReference type="GO" id="GO:0009279">
    <property type="term" value="C:cell outer membrane"/>
    <property type="evidence" value="ECO:0007669"/>
    <property type="project" value="UniProtKB-SubCell"/>
</dbReference>
<dbReference type="Proteomes" id="UP000570514">
    <property type="component" value="Unassembled WGS sequence"/>
</dbReference>
<comment type="caution">
    <text evidence="17">The sequence shown here is derived from an EMBL/GenBank/DDBJ whole genome shotgun (WGS) entry which is preliminary data.</text>
</comment>
<evidence type="ECO:0000259" key="15">
    <source>
        <dbReference type="Pfam" id="PF00593"/>
    </source>
</evidence>
<evidence type="ECO:0000259" key="16">
    <source>
        <dbReference type="Pfam" id="PF07715"/>
    </source>
</evidence>
<feature type="short sequence motif" description="TonB box" evidence="12">
    <location>
        <begin position="34"/>
        <end position="40"/>
    </location>
</feature>
<evidence type="ECO:0000256" key="10">
    <source>
        <dbReference type="ARBA" id="ARBA00023237"/>
    </source>
</evidence>
<keyword evidence="4" id="KW-0410">Iron transport</keyword>
<dbReference type="PANTHER" id="PTHR32552">
    <property type="entry name" value="FERRICHROME IRON RECEPTOR-RELATED"/>
    <property type="match status" value="1"/>
</dbReference>
<organism evidence="17 18">
    <name type="scientific">Rhizomicrobium palustre</name>
    <dbReference type="NCBI Taxonomy" id="189966"/>
    <lineage>
        <taxon>Bacteria</taxon>
        <taxon>Pseudomonadati</taxon>
        <taxon>Pseudomonadota</taxon>
        <taxon>Alphaproteobacteria</taxon>
        <taxon>Micropepsales</taxon>
        <taxon>Micropepsaceae</taxon>
        <taxon>Rhizomicrobium</taxon>
    </lineage>
</organism>
<dbReference type="InterPro" id="IPR012910">
    <property type="entry name" value="Plug_dom"/>
</dbReference>
<feature type="chain" id="PRO_5032307577" evidence="14">
    <location>
        <begin position="26"/>
        <end position="844"/>
    </location>
</feature>
<name>A0A846N387_9PROT</name>
<comment type="similarity">
    <text evidence="11 13">Belongs to the TonB-dependent receptor family.</text>
</comment>
<evidence type="ECO:0000256" key="7">
    <source>
        <dbReference type="ARBA" id="ARBA00023065"/>
    </source>
</evidence>
<evidence type="ECO:0000256" key="9">
    <source>
        <dbReference type="ARBA" id="ARBA00023136"/>
    </source>
</evidence>
<evidence type="ECO:0000256" key="1">
    <source>
        <dbReference type="ARBA" id="ARBA00004571"/>
    </source>
</evidence>
<evidence type="ECO:0000256" key="8">
    <source>
        <dbReference type="ARBA" id="ARBA00023077"/>
    </source>
</evidence>
<reference evidence="17 18" key="1">
    <citation type="submission" date="2020-03" db="EMBL/GenBank/DDBJ databases">
        <title>Genomic Encyclopedia of Type Strains, Phase IV (KMG-IV): sequencing the most valuable type-strain genomes for metagenomic binning, comparative biology and taxonomic classification.</title>
        <authorList>
            <person name="Goeker M."/>
        </authorList>
    </citation>
    <scope>NUCLEOTIDE SEQUENCE [LARGE SCALE GENOMIC DNA]</scope>
    <source>
        <strain evidence="17 18">DSM 19867</strain>
    </source>
</reference>
<dbReference type="PANTHER" id="PTHR32552:SF81">
    <property type="entry name" value="TONB-DEPENDENT OUTER MEMBRANE RECEPTOR"/>
    <property type="match status" value="1"/>
</dbReference>
<dbReference type="AlphaFoldDB" id="A0A846N387"/>
<evidence type="ECO:0000256" key="3">
    <source>
        <dbReference type="ARBA" id="ARBA00022452"/>
    </source>
</evidence>
<evidence type="ECO:0000313" key="17">
    <source>
        <dbReference type="EMBL" id="NIK90438.1"/>
    </source>
</evidence>
<evidence type="ECO:0000256" key="12">
    <source>
        <dbReference type="PROSITE-ProRule" id="PRU10143"/>
    </source>
</evidence>
<dbReference type="GO" id="GO:0006826">
    <property type="term" value="P:iron ion transport"/>
    <property type="evidence" value="ECO:0007669"/>
    <property type="project" value="UniProtKB-KW"/>
</dbReference>
<keyword evidence="6" id="KW-0408">Iron</keyword>
<dbReference type="Pfam" id="PF07715">
    <property type="entry name" value="Plug"/>
    <property type="match status" value="1"/>
</dbReference>
<keyword evidence="17" id="KW-0675">Receptor</keyword>
<evidence type="ECO:0000256" key="13">
    <source>
        <dbReference type="RuleBase" id="RU003357"/>
    </source>
</evidence>
<dbReference type="InterPro" id="IPR039426">
    <property type="entry name" value="TonB-dep_rcpt-like"/>
</dbReference>
<gene>
    <name evidence="17" type="ORF">FHS83_003756</name>
</gene>
<dbReference type="Gene3D" id="2.40.170.20">
    <property type="entry name" value="TonB-dependent receptor, beta-barrel domain"/>
    <property type="match status" value="2"/>
</dbReference>
<keyword evidence="5 11" id="KW-0812">Transmembrane</keyword>
<keyword evidence="14" id="KW-0732">Signal</keyword>
<dbReference type="EMBL" id="JAASRM010000001">
    <property type="protein sequence ID" value="NIK90438.1"/>
    <property type="molecule type" value="Genomic_DNA"/>
</dbReference>
<dbReference type="PROSITE" id="PS52016">
    <property type="entry name" value="TONB_DEPENDENT_REC_3"/>
    <property type="match status" value="1"/>
</dbReference>
<dbReference type="InterPro" id="IPR010916">
    <property type="entry name" value="TonB_box_CS"/>
</dbReference>
<dbReference type="Pfam" id="PF00593">
    <property type="entry name" value="TonB_dep_Rec_b-barrel"/>
    <property type="match status" value="1"/>
</dbReference>
<keyword evidence="2 11" id="KW-0813">Transport</keyword>
<dbReference type="InterPro" id="IPR036942">
    <property type="entry name" value="Beta-barrel_TonB_sf"/>
</dbReference>
<dbReference type="SUPFAM" id="SSF56935">
    <property type="entry name" value="Porins"/>
    <property type="match status" value="1"/>
</dbReference>
<sequence length="844" mass="91282">MPIRFHAVSLAVLAAAMLPAAAEMADSQNSFIETVTVTAQKRVQNPIEVPMALTAYSGDFLKKIDAQEFDKLSLYTPGFVVQNQSPNNPGLVLRGLTLDSGDSSQEPRVSVFEDDVSISTTRATYIELFDIERVEVARGPQTTLFGRAALMGGVNVIQNKADPSAKSFALGAEAGDYGYWMAEGMANIPLSDDFAVRVSGRAKTRQGYVKNLLGGADYNSVGTIAGRLAFNYKPTDALNVDVIFNYESDKPSGTSFKSGTFAPFDPNTGAVLGNLDHNSGAALTTVPGFENNKQLGLDRKVWDAKALVSYTLTPAVKLSSVTAYRRFDSEEVFDPDGFSQPLLVSAEDARGDQFSQELRVNYDDGGRFSAFGGVDYFYSNVSQRVPLQFDERLALTLLTGQNPMLAQPTAFFSTPTFVGGYAPALVQGLAQGLYFKNFGTLYAMPAATAAGIAKNLKANHWEQSENFGKTKSVDLYADVTVKVTEAFELEGGVRYTTDDKVTSYAATTADRSVLGGLIGAMSLPAPMRDAVIGGLATPGAGSTSAIPASLLPAFALFYQPTANNGDKIAKGFSDDGLTWRFSARYALDKDLSLYANYARGRRPKVLTALTPSQPFGPPNFSPADAETVDSYEVGAKTEALDGKLHADIAVYTYQYANFQTVMMLNNTPITTNAGHANAWGIESQLEWAITDWADFFGTYAYNRARFAGTSMYKGNQFRLNPDHKLSAGLALHTEMFGGTVTLLPTYTFQSKIYFDDDNDIAALQTGHLLPDTKQDELQKSYGLFNARLSYAPENAIWSASVFVNNVFNRKYIKDAGNAGDNLGIPTFIAGEPRFFGVAVALKTH</sequence>
<evidence type="ECO:0000256" key="4">
    <source>
        <dbReference type="ARBA" id="ARBA00022496"/>
    </source>
</evidence>
<evidence type="ECO:0000256" key="14">
    <source>
        <dbReference type="SAM" id="SignalP"/>
    </source>
</evidence>
<dbReference type="InterPro" id="IPR000531">
    <property type="entry name" value="Beta-barrel_TonB"/>
</dbReference>
<protein>
    <submittedName>
        <fullName evidence="17">Outer membrane receptor protein involved in Fe transport</fullName>
    </submittedName>
</protein>
<evidence type="ECO:0000256" key="6">
    <source>
        <dbReference type="ARBA" id="ARBA00023004"/>
    </source>
</evidence>
<accession>A0A846N387</accession>
<evidence type="ECO:0000256" key="2">
    <source>
        <dbReference type="ARBA" id="ARBA00022448"/>
    </source>
</evidence>
<evidence type="ECO:0000256" key="11">
    <source>
        <dbReference type="PROSITE-ProRule" id="PRU01360"/>
    </source>
</evidence>
<feature type="domain" description="TonB-dependent receptor plug" evidence="16">
    <location>
        <begin position="47"/>
        <end position="152"/>
    </location>
</feature>
<keyword evidence="8 12" id="KW-0798">TonB box</keyword>
<keyword evidence="7" id="KW-0406">Ion transport</keyword>
<feature type="domain" description="TonB-dependent receptor-like beta-barrel" evidence="15">
    <location>
        <begin position="269"/>
        <end position="806"/>
    </location>
</feature>
<proteinExistence type="inferred from homology"/>
<keyword evidence="10 11" id="KW-0998">Cell outer membrane</keyword>